<proteinExistence type="predicted"/>
<dbReference type="PROSITE" id="PS51257">
    <property type="entry name" value="PROKAR_LIPOPROTEIN"/>
    <property type="match status" value="1"/>
</dbReference>
<dbReference type="Proteomes" id="UP000287651">
    <property type="component" value="Unassembled WGS sequence"/>
</dbReference>
<organism evidence="1 2">
    <name type="scientific">Ensete ventricosum</name>
    <name type="common">Abyssinian banana</name>
    <name type="synonym">Musa ensete</name>
    <dbReference type="NCBI Taxonomy" id="4639"/>
    <lineage>
        <taxon>Eukaryota</taxon>
        <taxon>Viridiplantae</taxon>
        <taxon>Streptophyta</taxon>
        <taxon>Embryophyta</taxon>
        <taxon>Tracheophyta</taxon>
        <taxon>Spermatophyta</taxon>
        <taxon>Magnoliopsida</taxon>
        <taxon>Liliopsida</taxon>
        <taxon>Zingiberales</taxon>
        <taxon>Musaceae</taxon>
        <taxon>Ensete</taxon>
    </lineage>
</organism>
<gene>
    <name evidence="1" type="ORF">B296_00049002</name>
</gene>
<evidence type="ECO:0000313" key="1">
    <source>
        <dbReference type="EMBL" id="RRT45886.1"/>
    </source>
</evidence>
<protein>
    <submittedName>
        <fullName evidence="1">Uncharacterized protein</fullName>
    </submittedName>
</protein>
<dbReference type="AlphaFoldDB" id="A0A444ECT3"/>
<evidence type="ECO:0000313" key="2">
    <source>
        <dbReference type="Proteomes" id="UP000287651"/>
    </source>
</evidence>
<name>A0A444ECT3_ENSVE</name>
<comment type="caution">
    <text evidence="1">The sequence shown here is derived from an EMBL/GenBank/DDBJ whole genome shotgun (WGS) entry which is preliminary data.</text>
</comment>
<dbReference type="EMBL" id="AMZH03015544">
    <property type="protein sequence ID" value="RRT45886.1"/>
    <property type="molecule type" value="Genomic_DNA"/>
</dbReference>
<accession>A0A444ECT3</accession>
<reference evidence="1 2" key="1">
    <citation type="journal article" date="2014" name="Agronomy (Basel)">
        <title>A Draft Genome Sequence for Ensete ventricosum, the Drought-Tolerant Tree Against Hunger.</title>
        <authorList>
            <person name="Harrison J."/>
            <person name="Moore K.A."/>
            <person name="Paszkiewicz K."/>
            <person name="Jones T."/>
            <person name="Grant M."/>
            <person name="Ambacheew D."/>
            <person name="Muzemil S."/>
            <person name="Studholme D.J."/>
        </authorList>
    </citation>
    <scope>NUCLEOTIDE SEQUENCE [LARGE SCALE GENOMIC DNA]</scope>
</reference>
<sequence>MAVRTTESIKVLSLLLLLLLLLGCDQCGATRGLNVGLPKESSALDHSKRTTTVAAASRRSTNKKLDVALLAFSMLPRGPVPPSGPIGGINGGNN</sequence>